<evidence type="ECO:0000256" key="1">
    <source>
        <dbReference type="PROSITE-ProRule" id="PRU00325"/>
    </source>
</evidence>
<keyword evidence="1" id="KW-0863">Zinc-finger</keyword>
<dbReference type="InterPro" id="IPR007527">
    <property type="entry name" value="Znf_SWIM"/>
</dbReference>
<organism evidence="3 4">
    <name type="scientific">Fusobacterium ulcerans</name>
    <dbReference type="NCBI Taxonomy" id="861"/>
    <lineage>
        <taxon>Bacteria</taxon>
        <taxon>Fusobacteriati</taxon>
        <taxon>Fusobacteriota</taxon>
        <taxon>Fusobacteriia</taxon>
        <taxon>Fusobacteriales</taxon>
        <taxon>Fusobacteriaceae</taxon>
        <taxon>Fusobacterium</taxon>
    </lineage>
</organism>
<evidence type="ECO:0000259" key="2">
    <source>
        <dbReference type="PROSITE" id="PS50966"/>
    </source>
</evidence>
<protein>
    <submittedName>
        <fullName evidence="3">SWIM zinc finger</fullName>
    </submittedName>
</protein>
<proteinExistence type="predicted"/>
<dbReference type="PROSITE" id="PS50966">
    <property type="entry name" value="ZF_SWIM"/>
    <property type="match status" value="2"/>
</dbReference>
<keyword evidence="1" id="KW-0862">Zinc</keyword>
<dbReference type="Pfam" id="PF04434">
    <property type="entry name" value="SWIM"/>
    <property type="match status" value="2"/>
</dbReference>
<dbReference type="EMBL" id="LS483487">
    <property type="protein sequence ID" value="SQJ10870.1"/>
    <property type="molecule type" value="Genomic_DNA"/>
</dbReference>
<dbReference type="AlphaFoldDB" id="A0AAX2JDG2"/>
<keyword evidence="1" id="KW-0479">Metal-binding</keyword>
<evidence type="ECO:0000313" key="3">
    <source>
        <dbReference type="EMBL" id="SQJ10870.1"/>
    </source>
</evidence>
<dbReference type="GO" id="GO:0008270">
    <property type="term" value="F:zinc ion binding"/>
    <property type="evidence" value="ECO:0007669"/>
    <property type="project" value="UniProtKB-KW"/>
</dbReference>
<accession>A0AAX2JDG2</accession>
<feature type="domain" description="SWIM-type" evidence="2">
    <location>
        <begin position="67"/>
        <end position="95"/>
    </location>
</feature>
<evidence type="ECO:0000313" key="4">
    <source>
        <dbReference type="Proteomes" id="UP000249008"/>
    </source>
</evidence>
<feature type="domain" description="SWIM-type" evidence="2">
    <location>
        <begin position="172"/>
        <end position="206"/>
    </location>
</feature>
<dbReference type="KEGG" id="ful:C4N20_03060"/>
<gene>
    <name evidence="3" type="ORF">NCTC12112_02495</name>
</gene>
<dbReference type="GeneID" id="78453775"/>
<reference evidence="3 4" key="1">
    <citation type="submission" date="2018-06" db="EMBL/GenBank/DDBJ databases">
        <authorList>
            <consortium name="Pathogen Informatics"/>
            <person name="Doyle S."/>
        </authorList>
    </citation>
    <scope>NUCLEOTIDE SEQUENCE [LARGE SCALE GENOMIC DNA]</scope>
    <source>
        <strain evidence="3 4">NCTC12112</strain>
    </source>
</reference>
<name>A0AAX2JDG2_9FUSO</name>
<dbReference type="Proteomes" id="UP000249008">
    <property type="component" value="Chromosome 1"/>
</dbReference>
<sequence>MDSKNSIINEIKSFLPFINEEFIVSISNKGIYKRSIKDLEKARENISLAVKDTGLIEVKIEDAVVELNVNIQNSKCTCPSSSICKHIVMALLYLKEFYDNNQDGAEEIKEEAKEEIDETVFYEELKKLTGEKVLELVGKKNYNSLINSIFIRNEAVFEYGDMLTVSIASQSVKVYFPKENSIENAMCSCKEKGICSHKAYALISYLIKEGKITEEDTEYDKIEIGEKEREIIQNLHLFISSIFDRGISGLTGNEISQAEKFYIQTYGIKFFAAADELKNLSSELGFYFSKNISFSNKRLMHILCSVYNRTSALLVTENNRKKLMLAGQRQEEKFNLDNIELMGLGASGGLTKRNDLLVTAYFYCKDIKTILSMSTLRPYENSSQLGTLYNMGQVWSNDLSFKEVSMSKMTLRDAKLSTGKVSSAKSTVCSIKGKTSEEDVQEIAVSDYSFIGEELRKHKFKYFEPYSATKNIFLIKAEEIKNIEYDKIEQKLKFDSCDSNGNIITFDIKYSSVSENAIKYFEKNKTGLYFEYILGSISEKNGIMNGRFLSGMQSGQIKNIFF</sequence>
<dbReference type="RefSeq" id="WP_005980987.1">
    <property type="nucleotide sequence ID" value="NZ_BAABXY010000001.1"/>
</dbReference>